<protein>
    <submittedName>
        <fullName evidence="2">Uncharacterized protein</fullName>
    </submittedName>
</protein>
<dbReference type="AlphaFoldDB" id="J0L9R5"/>
<reference evidence="3" key="1">
    <citation type="journal article" date="2012" name="Science">
        <title>The Paleozoic origin of enzymatic lignin decomposition reconstructed from 31 fungal genomes.</title>
        <authorList>
            <person name="Floudas D."/>
            <person name="Binder M."/>
            <person name="Riley R."/>
            <person name="Barry K."/>
            <person name="Blanchette R.A."/>
            <person name="Henrissat B."/>
            <person name="Martinez A.T."/>
            <person name="Otillar R."/>
            <person name="Spatafora J.W."/>
            <person name="Yadav J.S."/>
            <person name="Aerts A."/>
            <person name="Benoit I."/>
            <person name="Boyd A."/>
            <person name="Carlson A."/>
            <person name="Copeland A."/>
            <person name="Coutinho P.M."/>
            <person name="de Vries R.P."/>
            <person name="Ferreira P."/>
            <person name="Findley K."/>
            <person name="Foster B."/>
            <person name="Gaskell J."/>
            <person name="Glotzer D."/>
            <person name="Gorecki P."/>
            <person name="Heitman J."/>
            <person name="Hesse C."/>
            <person name="Hori C."/>
            <person name="Igarashi K."/>
            <person name="Jurgens J.A."/>
            <person name="Kallen N."/>
            <person name="Kersten P."/>
            <person name="Kohler A."/>
            <person name="Kuees U."/>
            <person name="Kumar T.K.A."/>
            <person name="Kuo A."/>
            <person name="LaButti K."/>
            <person name="Larrondo L.F."/>
            <person name="Lindquist E."/>
            <person name="Ling A."/>
            <person name="Lombard V."/>
            <person name="Lucas S."/>
            <person name="Lundell T."/>
            <person name="Martin R."/>
            <person name="McLaughlin D.J."/>
            <person name="Morgenstern I."/>
            <person name="Morin E."/>
            <person name="Murat C."/>
            <person name="Nagy L.G."/>
            <person name="Nolan M."/>
            <person name="Ohm R.A."/>
            <person name="Patyshakuliyeva A."/>
            <person name="Rokas A."/>
            <person name="Ruiz-Duenas F.J."/>
            <person name="Sabat G."/>
            <person name="Salamov A."/>
            <person name="Samejima M."/>
            <person name="Schmutz J."/>
            <person name="Slot J.C."/>
            <person name="St John F."/>
            <person name="Stenlid J."/>
            <person name="Sun H."/>
            <person name="Sun S."/>
            <person name="Syed K."/>
            <person name="Tsang A."/>
            <person name="Wiebenga A."/>
            <person name="Young D."/>
            <person name="Pisabarro A."/>
            <person name="Eastwood D.C."/>
            <person name="Martin F."/>
            <person name="Cullen D."/>
            <person name="Grigoriev I.V."/>
            <person name="Hibbett D.S."/>
        </authorList>
    </citation>
    <scope>NUCLEOTIDE SEQUENCE [LARGE SCALE GENOMIC DNA]</scope>
    <source>
        <strain evidence="3">TFB10046</strain>
    </source>
</reference>
<organism evidence="2 3">
    <name type="scientific">Auricularia subglabra (strain TFB-10046 / SS5)</name>
    <name type="common">White-rot fungus</name>
    <name type="synonym">Auricularia delicata (strain TFB10046)</name>
    <dbReference type="NCBI Taxonomy" id="717982"/>
    <lineage>
        <taxon>Eukaryota</taxon>
        <taxon>Fungi</taxon>
        <taxon>Dikarya</taxon>
        <taxon>Basidiomycota</taxon>
        <taxon>Agaricomycotina</taxon>
        <taxon>Agaricomycetes</taxon>
        <taxon>Auriculariales</taxon>
        <taxon>Auriculariaceae</taxon>
        <taxon>Auricularia</taxon>
    </lineage>
</organism>
<keyword evidence="3" id="KW-1185">Reference proteome</keyword>
<dbReference type="KEGG" id="adl:AURDEDRAFT_177802"/>
<evidence type="ECO:0000256" key="1">
    <source>
        <dbReference type="SAM" id="MobiDB-lite"/>
    </source>
</evidence>
<gene>
    <name evidence="2" type="ORF">AURDEDRAFT_177802</name>
</gene>
<sequence>MSINLTQAATLHGQTAQNTQFPLCVDGQNGGRSVALPAAASVLFGTQSPVLTRQPQFLPPLNAASEAATAQLAPAPTTVHGGTASSTCAGSSSCSQQPPAPVPAAAAKAQGGSTGGPYALPAFNRGVRVEYHVARTRKIEGRVLDTSMVVSRDASGDSG</sequence>
<accession>J0L9R5</accession>
<feature type="region of interest" description="Disordered" evidence="1">
    <location>
        <begin position="76"/>
        <end position="119"/>
    </location>
</feature>
<name>J0L9R5_AURST</name>
<dbReference type="EMBL" id="JH688428">
    <property type="protein sequence ID" value="EJD33116.1"/>
    <property type="molecule type" value="Genomic_DNA"/>
</dbReference>
<evidence type="ECO:0000313" key="3">
    <source>
        <dbReference type="Proteomes" id="UP000006514"/>
    </source>
</evidence>
<feature type="compositionally biased region" description="Low complexity" evidence="1">
    <location>
        <begin position="82"/>
        <end position="111"/>
    </location>
</feature>
<proteinExistence type="predicted"/>
<evidence type="ECO:0000313" key="2">
    <source>
        <dbReference type="EMBL" id="EJD33116.1"/>
    </source>
</evidence>
<dbReference type="Proteomes" id="UP000006514">
    <property type="component" value="Unassembled WGS sequence"/>
</dbReference>
<dbReference type="InParanoid" id="J0L9R5"/>